<feature type="domain" description="Xylose isomerase-like TIM barrel" evidence="3">
    <location>
        <begin position="62"/>
        <end position="303"/>
    </location>
</feature>
<reference evidence="4 5" key="1">
    <citation type="submission" date="2023-07" db="EMBL/GenBank/DDBJ databases">
        <title>Sequencing the genomes of 1000 actinobacteria strains.</title>
        <authorList>
            <person name="Klenk H.-P."/>
        </authorList>
    </citation>
    <scope>NUCLEOTIDE SEQUENCE [LARGE SCALE GENOMIC DNA]</scope>
    <source>
        <strain evidence="4 5">DSM 45554</strain>
    </source>
</reference>
<dbReference type="EMBL" id="JAVDYE010000001">
    <property type="protein sequence ID" value="MDR7385789.1"/>
    <property type="molecule type" value="Genomic_DNA"/>
</dbReference>
<organism evidence="4 5">
    <name type="scientific">Promicromonospora iranensis</name>
    <dbReference type="NCBI Taxonomy" id="1105144"/>
    <lineage>
        <taxon>Bacteria</taxon>
        <taxon>Bacillati</taxon>
        <taxon>Actinomycetota</taxon>
        <taxon>Actinomycetes</taxon>
        <taxon>Micrococcales</taxon>
        <taxon>Promicromonosporaceae</taxon>
        <taxon>Promicromonospora</taxon>
    </lineage>
</organism>
<dbReference type="Gene3D" id="3.20.20.150">
    <property type="entry name" value="Divalent-metal-dependent TIM barrel enzymes"/>
    <property type="match status" value="1"/>
</dbReference>
<evidence type="ECO:0000259" key="3">
    <source>
        <dbReference type="Pfam" id="PF01261"/>
    </source>
</evidence>
<evidence type="ECO:0000313" key="4">
    <source>
        <dbReference type="EMBL" id="MDR7385789.1"/>
    </source>
</evidence>
<name>A0ABU2CWR4_9MICO</name>
<proteinExistence type="predicted"/>
<keyword evidence="5" id="KW-1185">Reference proteome</keyword>
<evidence type="ECO:0000313" key="5">
    <source>
        <dbReference type="Proteomes" id="UP001183585"/>
    </source>
</evidence>
<accession>A0ABU2CWR4</accession>
<dbReference type="SUPFAM" id="SSF51658">
    <property type="entry name" value="Xylose isomerase-like"/>
    <property type="match status" value="1"/>
</dbReference>
<feature type="compositionally biased region" description="Low complexity" evidence="2">
    <location>
        <begin position="1"/>
        <end position="12"/>
    </location>
</feature>
<feature type="region of interest" description="Disordered" evidence="2">
    <location>
        <begin position="1"/>
        <end position="20"/>
    </location>
</feature>
<dbReference type="Proteomes" id="UP001183585">
    <property type="component" value="Unassembled WGS sequence"/>
</dbReference>
<gene>
    <name evidence="4" type="ORF">J2S48_005304</name>
</gene>
<keyword evidence="1" id="KW-0119">Carbohydrate metabolism</keyword>
<dbReference type="InterPro" id="IPR050312">
    <property type="entry name" value="IolE/XylAMocC-like"/>
</dbReference>
<dbReference type="PANTHER" id="PTHR12110">
    <property type="entry name" value="HYDROXYPYRUVATE ISOMERASE"/>
    <property type="match status" value="1"/>
</dbReference>
<evidence type="ECO:0000256" key="2">
    <source>
        <dbReference type="SAM" id="MobiDB-lite"/>
    </source>
</evidence>
<protein>
    <submittedName>
        <fullName evidence="4">Sugar phosphate isomerase/epimerase</fullName>
    </submittedName>
</protein>
<dbReference type="Pfam" id="PF01261">
    <property type="entry name" value="AP_endonuc_2"/>
    <property type="match status" value="1"/>
</dbReference>
<keyword evidence="4" id="KW-0413">Isomerase</keyword>
<dbReference type="InterPro" id="IPR013022">
    <property type="entry name" value="Xyl_isomerase-like_TIM-brl"/>
</dbReference>
<dbReference type="InterPro" id="IPR036237">
    <property type="entry name" value="Xyl_isomerase-like_sf"/>
</dbReference>
<sequence length="347" mass="37743">MTTEQTTGTTTPDPTPPGGATDVRLLAADWPIAASTLPFPAVTPDGRAVQEDPTVWHEVLTEIVDAGFDHVDLTDSWLRPGDLDGPALDRLAATARDLGLGLASVSAIRRSVIDAKDGSANLAYSHRTIDAAAALGIGVVSVGLHQALTAQQKEQLWFWTAPGHHDDPDDWPLAVARFQELGRHAAEVGVLLSLEMYEDTFLGTADSAVRLVEEIGLPEVGLNPDIANLVRLHRPVEPWRELVEKTLPYTNFWHVKNYARDEDPERDAYFSVPAPMQFGLIDYRSAFRTALASGFQGVICTENYGGDGLSVCAANRDYLRAYVLPKRPGYALGTSRVRQHDLTGAAR</sequence>
<evidence type="ECO:0000256" key="1">
    <source>
        <dbReference type="ARBA" id="ARBA00023277"/>
    </source>
</evidence>
<comment type="caution">
    <text evidence="4">The sequence shown here is derived from an EMBL/GenBank/DDBJ whole genome shotgun (WGS) entry which is preliminary data.</text>
</comment>
<dbReference type="GO" id="GO:0016853">
    <property type="term" value="F:isomerase activity"/>
    <property type="evidence" value="ECO:0007669"/>
    <property type="project" value="UniProtKB-KW"/>
</dbReference>